<evidence type="ECO:0000313" key="3">
    <source>
        <dbReference type="Proteomes" id="UP000838160"/>
    </source>
</evidence>
<dbReference type="EC" id="3.1.3.16" evidence="2"/>
<dbReference type="RefSeq" id="WP_237484626.1">
    <property type="nucleotide sequence ID" value="NZ_CAKLCM010000002.1"/>
</dbReference>
<keyword evidence="3" id="KW-1185">Reference proteome</keyword>
<comment type="caution">
    <text evidence="2">The sequence shown here is derived from an EMBL/GenBank/DDBJ whole genome shotgun (WGS) entry which is preliminary data.</text>
</comment>
<evidence type="ECO:0000259" key="1">
    <source>
        <dbReference type="Pfam" id="PF00149"/>
    </source>
</evidence>
<dbReference type="Pfam" id="PF00149">
    <property type="entry name" value="Metallophos"/>
    <property type="match status" value="1"/>
</dbReference>
<dbReference type="InterPro" id="IPR004843">
    <property type="entry name" value="Calcineurin-like_PHP"/>
</dbReference>
<dbReference type="SUPFAM" id="SSF56300">
    <property type="entry name" value="Metallo-dependent phosphatases"/>
    <property type="match status" value="1"/>
</dbReference>
<dbReference type="InterPro" id="IPR050126">
    <property type="entry name" value="Ap4A_hydrolase"/>
</dbReference>
<evidence type="ECO:0000313" key="2">
    <source>
        <dbReference type="EMBL" id="CAH0526221.1"/>
    </source>
</evidence>
<dbReference type="EMBL" id="CAKLCM010000002">
    <property type="protein sequence ID" value="CAH0526221.1"/>
    <property type="molecule type" value="Genomic_DNA"/>
</dbReference>
<sequence>MDFKPRKQHQFFQMNPLGRDFIVGDLHGQLAQFYRQLQAVGFDYQVDRVFCCGDLIGRGPNSGEALNLLTQKWFYSVMGNHEQLFLLGFEQAKYWDILARENGDWLGHTLHCSDQLMRWKTLIEICMPLSITLSYQNMTIGLVHASSLGCWSQMQSGRLSARQVWRSLWSRPLKRMGAVASITEVDAVVHGHCPVPSLLRIGNRYWTDTYAMSQRLCLTPLALFAANSTLHAG</sequence>
<dbReference type="Proteomes" id="UP000838160">
    <property type="component" value="Unassembled WGS sequence"/>
</dbReference>
<reference evidence="2" key="1">
    <citation type="submission" date="2021-12" db="EMBL/GenBank/DDBJ databases">
        <authorList>
            <person name="Rodrigo-Torres L."/>
            <person name="Arahal R. D."/>
            <person name="Lucena T."/>
        </authorList>
    </citation>
    <scope>NUCLEOTIDE SEQUENCE</scope>
    <source>
        <strain evidence="2">CECT 8226</strain>
    </source>
</reference>
<dbReference type="InterPro" id="IPR029052">
    <property type="entry name" value="Metallo-depent_PP-like"/>
</dbReference>
<feature type="domain" description="Calcineurin-like phosphoesterase" evidence="1">
    <location>
        <begin position="22"/>
        <end position="201"/>
    </location>
</feature>
<gene>
    <name evidence="2" type="primary">pphB</name>
    <name evidence="2" type="ORF">VHP8226_01691</name>
</gene>
<dbReference type="Gene3D" id="3.60.21.10">
    <property type="match status" value="1"/>
</dbReference>
<protein>
    <submittedName>
        <fullName evidence="2">Serine/threonine-protein phosphatase 2</fullName>
        <ecNumber evidence="2">3.1.3.16</ecNumber>
    </submittedName>
</protein>
<dbReference type="GO" id="GO:0004722">
    <property type="term" value="F:protein serine/threonine phosphatase activity"/>
    <property type="evidence" value="ECO:0007669"/>
    <property type="project" value="UniProtKB-EC"/>
</dbReference>
<organism evidence="2 3">
    <name type="scientific">Vibrio hippocampi</name>
    <dbReference type="NCBI Taxonomy" id="654686"/>
    <lineage>
        <taxon>Bacteria</taxon>
        <taxon>Pseudomonadati</taxon>
        <taxon>Pseudomonadota</taxon>
        <taxon>Gammaproteobacteria</taxon>
        <taxon>Vibrionales</taxon>
        <taxon>Vibrionaceae</taxon>
        <taxon>Vibrio</taxon>
    </lineage>
</organism>
<accession>A0ABN8DK37</accession>
<dbReference type="PANTHER" id="PTHR42850:SF10">
    <property type="entry name" value="SERINE_THREONINE-PROTEIN PHOSPHATASE 1"/>
    <property type="match status" value="1"/>
</dbReference>
<keyword evidence="2" id="KW-0378">Hydrolase</keyword>
<proteinExistence type="predicted"/>
<dbReference type="PANTHER" id="PTHR42850">
    <property type="entry name" value="METALLOPHOSPHOESTERASE"/>
    <property type="match status" value="1"/>
</dbReference>
<name>A0ABN8DK37_9VIBR</name>